<sequence>MTIINAIRRRVAVTRGLPTPLYLDGRRVKLAAGKETTRSGRAWAPPRGDALAQAARQLYPTMVADTEALASFGNQALDQVNAEVSQIVRDVGRVDIPELTSIMHEINDRMRGFAAVRPERPQDAGDLHQVLRRHPGPVPQRSSSGDRRCVARPGYLTYPHPRPHCAPTGGAVVARRTDLSGHA</sequence>
<evidence type="ECO:0000313" key="3">
    <source>
        <dbReference type="Proteomes" id="UP001589894"/>
    </source>
</evidence>
<accession>A0ABV6NUB2</accession>
<keyword evidence="3" id="KW-1185">Reference proteome</keyword>
<reference evidence="2 3" key="1">
    <citation type="submission" date="2024-09" db="EMBL/GenBank/DDBJ databases">
        <authorList>
            <person name="Sun Q."/>
            <person name="Mori K."/>
        </authorList>
    </citation>
    <scope>NUCLEOTIDE SEQUENCE [LARGE SCALE GENOMIC DNA]</scope>
    <source>
        <strain evidence="2 3">TBRC 2205</strain>
    </source>
</reference>
<organism evidence="2 3">
    <name type="scientific">Plantactinospora siamensis</name>
    <dbReference type="NCBI Taxonomy" id="555372"/>
    <lineage>
        <taxon>Bacteria</taxon>
        <taxon>Bacillati</taxon>
        <taxon>Actinomycetota</taxon>
        <taxon>Actinomycetes</taxon>
        <taxon>Micromonosporales</taxon>
        <taxon>Micromonosporaceae</taxon>
        <taxon>Plantactinospora</taxon>
    </lineage>
</organism>
<evidence type="ECO:0000313" key="2">
    <source>
        <dbReference type="EMBL" id="MFC0564373.1"/>
    </source>
</evidence>
<comment type="caution">
    <text evidence="2">The sequence shown here is derived from an EMBL/GenBank/DDBJ whole genome shotgun (WGS) entry which is preliminary data.</text>
</comment>
<dbReference type="Proteomes" id="UP001589894">
    <property type="component" value="Unassembled WGS sequence"/>
</dbReference>
<dbReference type="EMBL" id="JBHLUE010000005">
    <property type="protein sequence ID" value="MFC0564373.1"/>
    <property type="molecule type" value="Genomic_DNA"/>
</dbReference>
<gene>
    <name evidence="2" type="ORF">ACFFHU_09495</name>
</gene>
<dbReference type="RefSeq" id="WP_377337372.1">
    <property type="nucleotide sequence ID" value="NZ_JBHLUE010000005.1"/>
</dbReference>
<evidence type="ECO:0000256" key="1">
    <source>
        <dbReference type="SAM" id="MobiDB-lite"/>
    </source>
</evidence>
<protein>
    <submittedName>
        <fullName evidence="2">Uncharacterized protein</fullName>
    </submittedName>
</protein>
<proteinExistence type="predicted"/>
<feature type="region of interest" description="Disordered" evidence="1">
    <location>
        <begin position="126"/>
        <end position="148"/>
    </location>
</feature>
<name>A0ABV6NUB2_9ACTN</name>